<dbReference type="PANTHER" id="PTHR42747">
    <property type="entry name" value="NITRONATE MONOOXYGENASE-RELATED"/>
    <property type="match status" value="1"/>
</dbReference>
<comment type="caution">
    <text evidence="6">The sequence shown here is derived from an EMBL/GenBank/DDBJ whole genome shotgun (WGS) entry which is preliminary data.</text>
</comment>
<proteinExistence type="inferred from homology"/>
<dbReference type="InterPro" id="IPR004136">
    <property type="entry name" value="NMO"/>
</dbReference>
<accession>A0ABV1LXT3</accession>
<dbReference type="CDD" id="cd04730">
    <property type="entry name" value="NPD_like"/>
    <property type="match status" value="1"/>
</dbReference>
<comment type="similarity">
    <text evidence="1">Belongs to the nitronate monooxygenase family. NMO class I subfamily.</text>
</comment>
<evidence type="ECO:0000256" key="2">
    <source>
        <dbReference type="ARBA" id="ARBA00022630"/>
    </source>
</evidence>
<dbReference type="Proteomes" id="UP001469089">
    <property type="component" value="Unassembled WGS sequence"/>
</dbReference>
<keyword evidence="2" id="KW-0285">Flavoprotein</keyword>
<keyword evidence="4" id="KW-0560">Oxidoreductase</keyword>
<dbReference type="GO" id="GO:0004497">
    <property type="term" value="F:monooxygenase activity"/>
    <property type="evidence" value="ECO:0007669"/>
    <property type="project" value="UniProtKB-KW"/>
</dbReference>
<name>A0ABV1LXT3_9BURK</name>
<protein>
    <submittedName>
        <fullName evidence="6">Nitronate monooxygenase</fullName>
    </submittedName>
</protein>
<evidence type="ECO:0000256" key="1">
    <source>
        <dbReference type="ARBA" id="ARBA00009881"/>
    </source>
</evidence>
<dbReference type="InterPro" id="IPR013785">
    <property type="entry name" value="Aldolase_TIM"/>
</dbReference>
<gene>
    <name evidence="6" type="ORF">N0A02_30205</name>
</gene>
<evidence type="ECO:0000256" key="4">
    <source>
        <dbReference type="ARBA" id="ARBA00023002"/>
    </source>
</evidence>
<dbReference type="PANTHER" id="PTHR42747:SF4">
    <property type="entry name" value="BLR1330 PROTEIN"/>
    <property type="match status" value="1"/>
</dbReference>
<dbReference type="Pfam" id="PF03060">
    <property type="entry name" value="NMO"/>
    <property type="match status" value="1"/>
</dbReference>
<sequence>MQLPLITAPMFLVSSVELVVAACRHGALGSFPTGNARTLEMLEQWLRDISAALTPQDAPWAVNLVVHRSYERLEQDLALVERYRPPLVITALGSPRHVIDRVHGYGGLVFADVNTLKHARQATALGVDGLVLVAAGAGGHTGQMGAFAMVPGVREFFEGTLVLGGGLTDGAGIRAAEVLGADLASMGTRFIACEETLASEGYRQMLVDSSIEDLILTAAVSGVPAYWLRKSLTAAGFDIDAIERGVRMESMSPSNYGRWTKIWSAGHGVGSIKAIESAATVLQRLATEYWKAVDQAPVLHRSLTRTQWAAV</sequence>
<dbReference type="EMBL" id="JAOALG010000002">
    <property type="protein sequence ID" value="MEQ5843736.1"/>
    <property type="molecule type" value="Genomic_DNA"/>
</dbReference>
<keyword evidence="7" id="KW-1185">Reference proteome</keyword>
<keyword evidence="3" id="KW-0288">FMN</keyword>
<evidence type="ECO:0000313" key="7">
    <source>
        <dbReference type="Proteomes" id="UP001469089"/>
    </source>
</evidence>
<reference evidence="6 7" key="1">
    <citation type="journal article" date="2024" name="Chem. Sci.">
        <title>Discovery of a lagriamide polyketide by integrated genome mining, isotopic labeling, and untargeted metabolomics.</title>
        <authorList>
            <person name="Fergusson C.H."/>
            <person name="Saulog J."/>
            <person name="Paulo B.S."/>
            <person name="Wilson D.M."/>
            <person name="Liu D.Y."/>
            <person name="Morehouse N.J."/>
            <person name="Waterworth S."/>
            <person name="Barkei J."/>
            <person name="Gray C.A."/>
            <person name="Kwan J.C."/>
            <person name="Eustaquio A.S."/>
            <person name="Linington R.G."/>
        </authorList>
    </citation>
    <scope>NUCLEOTIDE SEQUENCE [LARGE SCALE GENOMIC DNA]</scope>
    <source>
        <strain evidence="6 7">RL17-338-BIF-B</strain>
    </source>
</reference>
<evidence type="ECO:0000313" key="6">
    <source>
        <dbReference type="EMBL" id="MEQ5843736.1"/>
    </source>
</evidence>
<keyword evidence="5 6" id="KW-0503">Monooxygenase</keyword>
<dbReference type="SUPFAM" id="SSF51412">
    <property type="entry name" value="Inosine monophosphate dehydrogenase (IMPDH)"/>
    <property type="match status" value="1"/>
</dbReference>
<evidence type="ECO:0000256" key="3">
    <source>
        <dbReference type="ARBA" id="ARBA00022643"/>
    </source>
</evidence>
<dbReference type="Gene3D" id="3.20.20.70">
    <property type="entry name" value="Aldolase class I"/>
    <property type="match status" value="1"/>
</dbReference>
<dbReference type="RefSeq" id="WP_349545344.1">
    <property type="nucleotide sequence ID" value="NZ_JAOALG010000002.1"/>
</dbReference>
<evidence type="ECO:0000256" key="5">
    <source>
        <dbReference type="ARBA" id="ARBA00023033"/>
    </source>
</evidence>
<organism evidence="6 7">
    <name type="scientific">Paraburkholderia acidicola</name>
    <dbReference type="NCBI Taxonomy" id="1912599"/>
    <lineage>
        <taxon>Bacteria</taxon>
        <taxon>Pseudomonadati</taxon>
        <taxon>Pseudomonadota</taxon>
        <taxon>Betaproteobacteria</taxon>
        <taxon>Burkholderiales</taxon>
        <taxon>Burkholderiaceae</taxon>
        <taxon>Paraburkholderia</taxon>
    </lineage>
</organism>